<keyword evidence="3 7" id="KW-0812">Transmembrane</keyword>
<feature type="transmembrane region" description="Helical" evidence="7">
    <location>
        <begin position="120"/>
        <end position="137"/>
    </location>
</feature>
<evidence type="ECO:0000313" key="8">
    <source>
        <dbReference type="EMBL" id="VDS06515.1"/>
    </source>
</evidence>
<dbReference type="PANTHER" id="PTHR11384">
    <property type="entry name" value="ATP-BINDING CASSETTE, SUB-FAMILY D MEMBER"/>
    <property type="match status" value="1"/>
</dbReference>
<evidence type="ECO:0000256" key="3">
    <source>
        <dbReference type="ARBA" id="ARBA00022692"/>
    </source>
</evidence>
<dbReference type="PANTHER" id="PTHR11384:SF59">
    <property type="entry name" value="LYSOSOMAL COBALAMIN TRANSPORTER ABCD4"/>
    <property type="match status" value="1"/>
</dbReference>
<dbReference type="EMBL" id="UZWD01000049">
    <property type="protein sequence ID" value="VDS06515.1"/>
    <property type="molecule type" value="Genomic_DNA"/>
</dbReference>
<dbReference type="GO" id="GO:1904680">
    <property type="term" value="F:peptide transmembrane transporter activity"/>
    <property type="evidence" value="ECO:0007669"/>
    <property type="project" value="InterPro"/>
</dbReference>
<keyword evidence="5 7" id="KW-0472">Membrane</keyword>
<keyword evidence="4 7" id="KW-1133">Transmembrane helix</keyword>
<evidence type="ECO:0000256" key="4">
    <source>
        <dbReference type="ARBA" id="ARBA00022989"/>
    </source>
</evidence>
<protein>
    <submittedName>
        <fullName evidence="8">Peptide antibiotic transporter SbmA</fullName>
    </submittedName>
</protein>
<dbReference type="InterPro" id="IPR036640">
    <property type="entry name" value="ABC1_TM_sf"/>
</dbReference>
<dbReference type="GO" id="GO:0005524">
    <property type="term" value="F:ATP binding"/>
    <property type="evidence" value="ECO:0007669"/>
    <property type="project" value="InterPro"/>
</dbReference>
<dbReference type="Proteomes" id="UP000268844">
    <property type="component" value="Unassembled WGS sequence"/>
</dbReference>
<sequence length="469" mass="52794">MFRSFFPVPKIFFSSAILWMLLTTLVFQLAGDPVRSVISIDRFLAPAICAPSQVPAAETPVAPAPEALPTPEGGPQATDPNAPAPTTQESTTPAAVPTVSATNCVAEDSNFLNGARIWEYWYILICTALFCAFWYFYKRNEWYWWSVVGSAVLFLATYSQVQLAAFINAWQGGFFNVLQGALSNPGSVSPDEYWPYVITLMAVLLPNIIFLVMLAFFNSHYVFRWRKAMTSYYMQYWDRVRTVEGAAQRVQEDTMRFASIVEDLGTSFLDSLLTLVVFLPILWGLSTNITALYGFDNIPGSLVWIALVVAAFGTGLLWIVGIRLPGLNFENQKVEAALRKELVYGEDNPDRATPPSFRELFANVQKNYFRLYFHYTYFNLARYAYLQVAGYVPLLTLSPSILAGTITLGVYQQVQQAFGQVASSFQFFARAWTTIVELQSIYMRLRKFEGFIPTDQEPIKEQFGDAATL</sequence>
<feature type="transmembrane region" description="Helical" evidence="7">
    <location>
        <begin position="144"/>
        <end position="167"/>
    </location>
</feature>
<comment type="subcellular location">
    <subcellularLocation>
        <location evidence="1">Cell membrane</location>
        <topology evidence="1">Multi-pass membrane protein</topology>
    </subcellularLocation>
</comment>
<reference evidence="8 9" key="1">
    <citation type="submission" date="2018-12" db="EMBL/GenBank/DDBJ databases">
        <authorList>
            <person name="Criscuolo A."/>
        </authorList>
    </citation>
    <scope>NUCLEOTIDE SEQUENCE [LARGE SCALE GENOMIC DNA]</scope>
    <source>
        <strain evidence="8">ACIP1116281</strain>
    </source>
</reference>
<feature type="transmembrane region" description="Helical" evidence="7">
    <location>
        <begin position="272"/>
        <end position="295"/>
    </location>
</feature>
<dbReference type="GO" id="GO:0005886">
    <property type="term" value="C:plasma membrane"/>
    <property type="evidence" value="ECO:0007669"/>
    <property type="project" value="UniProtKB-SubCell"/>
</dbReference>
<dbReference type="RefSeq" id="WP_126152022.1">
    <property type="nucleotide sequence ID" value="NZ_JBHTMH010000001.1"/>
</dbReference>
<dbReference type="GO" id="GO:0015833">
    <property type="term" value="P:peptide transport"/>
    <property type="evidence" value="ECO:0007669"/>
    <property type="project" value="InterPro"/>
</dbReference>
<evidence type="ECO:0000313" key="9">
    <source>
        <dbReference type="Proteomes" id="UP000268844"/>
    </source>
</evidence>
<dbReference type="OrthoDB" id="8233587at2"/>
<gene>
    <name evidence="8" type="primary">sbmA</name>
    <name evidence="8" type="ORF">DEVEQU_03679</name>
</gene>
<feature type="region of interest" description="Disordered" evidence="6">
    <location>
        <begin position="61"/>
        <end position="94"/>
    </location>
</feature>
<feature type="transmembrane region" description="Helical" evidence="7">
    <location>
        <begin position="12"/>
        <end position="30"/>
    </location>
</feature>
<dbReference type="InterPro" id="IPR009248">
    <property type="entry name" value="SbmA_BacA"/>
</dbReference>
<evidence type="ECO:0000256" key="1">
    <source>
        <dbReference type="ARBA" id="ARBA00004651"/>
    </source>
</evidence>
<evidence type="ECO:0000256" key="6">
    <source>
        <dbReference type="SAM" id="MobiDB-lite"/>
    </source>
</evidence>
<feature type="transmembrane region" description="Helical" evidence="7">
    <location>
        <begin position="301"/>
        <end position="320"/>
    </location>
</feature>
<accession>A0A3S4ENY8</accession>
<dbReference type="AlphaFoldDB" id="A0A3S4ENY8"/>
<dbReference type="SUPFAM" id="SSF90123">
    <property type="entry name" value="ABC transporter transmembrane region"/>
    <property type="match status" value="1"/>
</dbReference>
<proteinExistence type="predicted"/>
<evidence type="ECO:0000256" key="2">
    <source>
        <dbReference type="ARBA" id="ARBA00022448"/>
    </source>
</evidence>
<name>A0A3S4ENY8_9HYPH</name>
<evidence type="ECO:0000256" key="5">
    <source>
        <dbReference type="ARBA" id="ARBA00023136"/>
    </source>
</evidence>
<feature type="transmembrane region" description="Helical" evidence="7">
    <location>
        <begin position="193"/>
        <end position="217"/>
    </location>
</feature>
<keyword evidence="2" id="KW-0813">Transport</keyword>
<keyword evidence="9" id="KW-1185">Reference proteome</keyword>
<dbReference type="InterPro" id="IPR050835">
    <property type="entry name" value="ABC_transporter_sub-D"/>
</dbReference>
<dbReference type="Pfam" id="PF05992">
    <property type="entry name" value="SbmA_BacA"/>
    <property type="match status" value="1"/>
</dbReference>
<evidence type="ECO:0000256" key="7">
    <source>
        <dbReference type="SAM" id="Phobius"/>
    </source>
</evidence>
<organism evidence="8 9">
    <name type="scientific">Devosia equisanguinis</name>
    <dbReference type="NCBI Taxonomy" id="2490941"/>
    <lineage>
        <taxon>Bacteria</taxon>
        <taxon>Pseudomonadati</taxon>
        <taxon>Pseudomonadota</taxon>
        <taxon>Alphaproteobacteria</taxon>
        <taxon>Hyphomicrobiales</taxon>
        <taxon>Devosiaceae</taxon>
        <taxon>Devosia</taxon>
    </lineage>
</organism>